<dbReference type="GO" id="GO:0006508">
    <property type="term" value="P:proteolysis"/>
    <property type="evidence" value="ECO:0007669"/>
    <property type="project" value="UniProtKB-KW"/>
</dbReference>
<keyword evidence="3" id="KW-0645">Protease</keyword>
<protein>
    <recommendedName>
        <fullName evidence="7">Ubiquitin-like protease family profile domain-containing protein</fullName>
    </recommendedName>
</protein>
<evidence type="ECO:0000256" key="4">
    <source>
        <dbReference type="ARBA" id="ARBA00022786"/>
    </source>
</evidence>
<evidence type="ECO:0000256" key="5">
    <source>
        <dbReference type="ARBA" id="ARBA00022801"/>
    </source>
</evidence>
<name>A0A8R2JXL8_ACYPI</name>
<evidence type="ECO:0000256" key="3">
    <source>
        <dbReference type="ARBA" id="ARBA00022670"/>
    </source>
</evidence>
<feature type="compositionally biased region" description="Low complexity" evidence="6">
    <location>
        <begin position="457"/>
        <end position="466"/>
    </location>
</feature>
<dbReference type="Pfam" id="PF02902">
    <property type="entry name" value="Peptidase_C48"/>
    <property type="match status" value="1"/>
</dbReference>
<feature type="compositionally biased region" description="Acidic residues" evidence="6">
    <location>
        <begin position="467"/>
        <end position="476"/>
    </location>
</feature>
<evidence type="ECO:0000259" key="7">
    <source>
        <dbReference type="PROSITE" id="PS50600"/>
    </source>
</evidence>
<dbReference type="InterPro" id="IPR038765">
    <property type="entry name" value="Papain-like_cys_pep_sf"/>
</dbReference>
<dbReference type="EnsemblMetazoa" id="XM_029492790.1">
    <property type="protein sequence ID" value="XP_029348650.1"/>
    <property type="gene ID" value="LOC100572808"/>
</dbReference>
<dbReference type="GO" id="GO:0005634">
    <property type="term" value="C:nucleus"/>
    <property type="evidence" value="ECO:0007669"/>
    <property type="project" value="TreeGrafter"/>
</dbReference>
<dbReference type="KEGG" id="api:100572808"/>
<dbReference type="GO" id="GO:0005737">
    <property type="term" value="C:cytoplasm"/>
    <property type="evidence" value="ECO:0007669"/>
    <property type="project" value="TreeGrafter"/>
</dbReference>
<evidence type="ECO:0000313" key="9">
    <source>
        <dbReference type="Proteomes" id="UP000007819"/>
    </source>
</evidence>
<dbReference type="InterPro" id="IPR003653">
    <property type="entry name" value="Peptidase_C48_C"/>
</dbReference>
<dbReference type="RefSeq" id="XP_029348650.1">
    <property type="nucleotide sequence ID" value="XM_029492790.1"/>
</dbReference>
<dbReference type="PANTHER" id="PTHR46896">
    <property type="entry name" value="SENTRIN-SPECIFIC PROTEASE"/>
    <property type="match status" value="1"/>
</dbReference>
<dbReference type="SUPFAM" id="SSF54001">
    <property type="entry name" value="Cysteine proteinases"/>
    <property type="match status" value="1"/>
</dbReference>
<keyword evidence="4" id="KW-0833">Ubl conjugation pathway</keyword>
<sequence>MDLPLRHISTIMPVSVKRRRIDGQWLIKKPNERQDDKVILQDTIDQTTFDIKICDYRLLEKGLMMSDALIDFYLAYMHSKLSDKNKEKAYVFSTHFYSCLTKQINKSTYDTSLSCSKNRHNKVEKWTKKVNVFKKDFIFIPINKYQHWCLAVICFPYLSGKVYIKQETHCDEPDDNTGRYEVSQCVPKLPGADEADPIVEDLWLFDLCLPKNYQDRHSNYYDDVEVLKTQKKNKLIKRPCILIFDSYSRGILNAVITATLREWLQHEYCKKYNGEQKDFQFMKACSVKVPQQPNITDCGLFVMHYFEMFYSRPIIDYTFPIHHLENWFHTDDVVKNEKKRKEVYNIITEKIKAKGLPDGIELPDLHLNDHIEETGNIRNKNDLSEKVDKQEEKIEEDEDEEEEGKEKENDEEEQEQEEYEEEEEQEEEDEGDEEEEEEEGEDDDPHYIIELDFGDADNSFSSSTSSDNEEEDSDNN</sequence>
<dbReference type="InterPro" id="IPR051947">
    <property type="entry name" value="Sentrin-specific_protease"/>
</dbReference>
<accession>A0A8R2JXL8</accession>
<evidence type="ECO:0000256" key="2">
    <source>
        <dbReference type="ARBA" id="ARBA00022553"/>
    </source>
</evidence>
<dbReference type="OrthoDB" id="442460at2759"/>
<feature type="region of interest" description="Disordered" evidence="6">
    <location>
        <begin position="376"/>
        <end position="476"/>
    </location>
</feature>
<organism evidence="8 9">
    <name type="scientific">Acyrthosiphon pisum</name>
    <name type="common">Pea aphid</name>
    <dbReference type="NCBI Taxonomy" id="7029"/>
    <lineage>
        <taxon>Eukaryota</taxon>
        <taxon>Metazoa</taxon>
        <taxon>Ecdysozoa</taxon>
        <taxon>Arthropoda</taxon>
        <taxon>Hexapoda</taxon>
        <taxon>Insecta</taxon>
        <taxon>Pterygota</taxon>
        <taxon>Neoptera</taxon>
        <taxon>Paraneoptera</taxon>
        <taxon>Hemiptera</taxon>
        <taxon>Sternorrhyncha</taxon>
        <taxon>Aphidomorpha</taxon>
        <taxon>Aphidoidea</taxon>
        <taxon>Aphididae</taxon>
        <taxon>Macrosiphini</taxon>
        <taxon>Acyrthosiphon</taxon>
    </lineage>
</organism>
<feature type="compositionally biased region" description="Acidic residues" evidence="6">
    <location>
        <begin position="393"/>
        <end position="444"/>
    </location>
</feature>
<dbReference type="GO" id="GO:0070139">
    <property type="term" value="F:SUMO-specific endopeptidase activity"/>
    <property type="evidence" value="ECO:0007669"/>
    <property type="project" value="TreeGrafter"/>
</dbReference>
<reference evidence="9" key="1">
    <citation type="submission" date="2010-06" db="EMBL/GenBank/DDBJ databases">
        <authorList>
            <person name="Jiang H."/>
            <person name="Abraham K."/>
            <person name="Ali S."/>
            <person name="Alsbrooks S.L."/>
            <person name="Anim B.N."/>
            <person name="Anosike U.S."/>
            <person name="Attaway T."/>
            <person name="Bandaranaike D.P."/>
            <person name="Battles P.K."/>
            <person name="Bell S.N."/>
            <person name="Bell A.V."/>
            <person name="Beltran B."/>
            <person name="Bickham C."/>
            <person name="Bustamante Y."/>
            <person name="Caleb T."/>
            <person name="Canada A."/>
            <person name="Cardenas V."/>
            <person name="Carter K."/>
            <person name="Chacko J."/>
            <person name="Chandrabose M.N."/>
            <person name="Chavez D."/>
            <person name="Chavez A."/>
            <person name="Chen L."/>
            <person name="Chu H.-S."/>
            <person name="Claassen K.J."/>
            <person name="Cockrell R."/>
            <person name="Collins M."/>
            <person name="Cooper J.A."/>
            <person name="Cree A."/>
            <person name="Curry S.M."/>
            <person name="Da Y."/>
            <person name="Dao M.D."/>
            <person name="Das B."/>
            <person name="Davila M.-L."/>
            <person name="Davy-Carroll L."/>
            <person name="Denson S."/>
            <person name="Dinh H."/>
            <person name="Ebong V.E."/>
            <person name="Edwards J.R."/>
            <person name="Egan A."/>
            <person name="El-Daye J."/>
            <person name="Escobedo L."/>
            <person name="Fernandez S."/>
            <person name="Fernando P.R."/>
            <person name="Flagg N."/>
            <person name="Forbes L.D."/>
            <person name="Fowler R.G."/>
            <person name="Fu Q."/>
            <person name="Gabisi R.A."/>
            <person name="Ganer J."/>
            <person name="Garbino Pronczuk A."/>
            <person name="Garcia R.M."/>
            <person name="Garner T."/>
            <person name="Garrett T.E."/>
            <person name="Gonzalez D.A."/>
            <person name="Hamid H."/>
            <person name="Hawkins E.S."/>
            <person name="Hirani K."/>
            <person name="Hogues M.E."/>
            <person name="Hollins B."/>
            <person name="Hsiao C.-H."/>
            <person name="Jabil R."/>
            <person name="James M.L."/>
            <person name="Jhangiani S.N."/>
            <person name="Johnson B."/>
            <person name="Johnson Q."/>
            <person name="Joshi V."/>
            <person name="Kalu J.B."/>
            <person name="Kam C."/>
            <person name="Kashfia A."/>
            <person name="Keebler J."/>
            <person name="Kisamo H."/>
            <person name="Kovar C.L."/>
            <person name="Lago L.A."/>
            <person name="Lai C.-Y."/>
            <person name="Laidlaw J."/>
            <person name="Lara F."/>
            <person name="Le T.-K."/>
            <person name="Lee S.L."/>
            <person name="Legall F.H."/>
            <person name="Lemon S.J."/>
            <person name="Lewis L.R."/>
            <person name="Li B."/>
            <person name="Liu Y."/>
            <person name="Liu Y.-S."/>
            <person name="Lopez J."/>
            <person name="Lozado R.J."/>
            <person name="Lu J."/>
            <person name="Madu R.C."/>
            <person name="Maheshwari M."/>
            <person name="Maheshwari R."/>
            <person name="Malloy K."/>
            <person name="Martinez E."/>
            <person name="Mathew T."/>
            <person name="Mercado I.C."/>
            <person name="Mercado C."/>
            <person name="Meyer B."/>
            <person name="Montgomery K."/>
            <person name="Morgan M.B."/>
            <person name="Munidasa M."/>
            <person name="Nazareth L.V."/>
            <person name="Nelson J."/>
            <person name="Ng B.M."/>
            <person name="Nguyen N.B."/>
            <person name="Nguyen P.Q."/>
            <person name="Nguyen T."/>
            <person name="Obregon M."/>
            <person name="Okwuonu G.O."/>
            <person name="Onwere C.G."/>
            <person name="Orozco G."/>
            <person name="Parra A."/>
            <person name="Patel S."/>
            <person name="Patil S."/>
            <person name="Perez A."/>
            <person name="Perez Y."/>
            <person name="Pham C."/>
            <person name="Primus E.L."/>
            <person name="Pu L.-L."/>
            <person name="Puazo M."/>
            <person name="Qin X."/>
            <person name="Quiroz J.B."/>
            <person name="Reese J."/>
            <person name="Richards S."/>
            <person name="Rives C.M."/>
            <person name="Robberts R."/>
            <person name="Ruiz S.J."/>
            <person name="Ruiz M.J."/>
            <person name="Santibanez J."/>
            <person name="Schneider B.W."/>
            <person name="Sisson I."/>
            <person name="Smith M."/>
            <person name="Sodergren E."/>
            <person name="Song X.-Z."/>
            <person name="Song B.B."/>
            <person name="Summersgill H."/>
            <person name="Thelus R."/>
            <person name="Thornton R.D."/>
            <person name="Trejos Z.Y."/>
            <person name="Usmani K."/>
            <person name="Vattathil S."/>
            <person name="Villasana D."/>
            <person name="Walker D.L."/>
            <person name="Wang S."/>
            <person name="Wang K."/>
            <person name="White C.S."/>
            <person name="Williams A.C."/>
            <person name="Williamson J."/>
            <person name="Wilson K."/>
            <person name="Woghiren I.O."/>
            <person name="Woodworth J.R."/>
            <person name="Worley K.C."/>
            <person name="Wright R.A."/>
            <person name="Wu W."/>
            <person name="Young L."/>
            <person name="Zhang L."/>
            <person name="Zhang J."/>
            <person name="Zhu Y."/>
            <person name="Muzny D.M."/>
            <person name="Weinstock G."/>
            <person name="Gibbs R.A."/>
        </authorList>
    </citation>
    <scope>NUCLEOTIDE SEQUENCE [LARGE SCALE GENOMIC DNA]</scope>
    <source>
        <strain evidence="9">LSR1</strain>
    </source>
</reference>
<dbReference type="GeneID" id="100572808"/>
<feature type="domain" description="Ubiquitin-like protease family profile" evidence="7">
    <location>
        <begin position="49"/>
        <end position="309"/>
    </location>
</feature>
<proteinExistence type="inferred from homology"/>
<dbReference type="PROSITE" id="PS50600">
    <property type="entry name" value="ULP_PROTEASE"/>
    <property type="match status" value="1"/>
</dbReference>
<reference evidence="8" key="2">
    <citation type="submission" date="2022-06" db="UniProtKB">
        <authorList>
            <consortium name="EnsemblMetazoa"/>
        </authorList>
    </citation>
    <scope>IDENTIFICATION</scope>
</reference>
<dbReference type="PANTHER" id="PTHR46896:SF3">
    <property type="entry name" value="FI06413P-RELATED"/>
    <property type="match status" value="1"/>
</dbReference>
<dbReference type="Gene3D" id="3.40.395.10">
    <property type="entry name" value="Adenoviral Proteinase, Chain A"/>
    <property type="match status" value="1"/>
</dbReference>
<dbReference type="GO" id="GO:0016926">
    <property type="term" value="P:protein desumoylation"/>
    <property type="evidence" value="ECO:0007669"/>
    <property type="project" value="TreeGrafter"/>
</dbReference>
<comment type="similarity">
    <text evidence="1">Belongs to the peptidase C48 family.</text>
</comment>
<feature type="compositionally biased region" description="Basic and acidic residues" evidence="6">
    <location>
        <begin position="376"/>
        <end position="392"/>
    </location>
</feature>
<keyword evidence="5" id="KW-0378">Hydrolase</keyword>
<evidence type="ECO:0000256" key="6">
    <source>
        <dbReference type="SAM" id="MobiDB-lite"/>
    </source>
</evidence>
<dbReference type="AlphaFoldDB" id="A0A8R2JXL8"/>
<evidence type="ECO:0000313" key="8">
    <source>
        <dbReference type="EnsemblMetazoa" id="XP_029348650.1"/>
    </source>
</evidence>
<keyword evidence="9" id="KW-1185">Reference proteome</keyword>
<evidence type="ECO:0000256" key="1">
    <source>
        <dbReference type="ARBA" id="ARBA00005234"/>
    </source>
</evidence>
<dbReference type="Proteomes" id="UP000007819">
    <property type="component" value="Chromosome X"/>
</dbReference>
<keyword evidence="2" id="KW-0597">Phosphoprotein</keyword>